<dbReference type="PATRIC" id="fig|1305737.6.peg.2888"/>
<accession>A0A0P7YH95</accession>
<organism evidence="2 3">
    <name type="scientific">Algoriphagus marincola HL-49</name>
    <dbReference type="NCBI Taxonomy" id="1305737"/>
    <lineage>
        <taxon>Bacteria</taxon>
        <taxon>Pseudomonadati</taxon>
        <taxon>Bacteroidota</taxon>
        <taxon>Cytophagia</taxon>
        <taxon>Cytophagales</taxon>
        <taxon>Cyclobacteriaceae</taxon>
        <taxon>Algoriphagus</taxon>
    </lineage>
</organism>
<sequence length="223" mass="25978">MFSISKLFASSDDPHSLGAYFRKKRLQQFEQLFYNQFDVNQQVKILDVGGTDYFWKGSSLLNHPKVEITLLNLHLEESSHPAIKSTTGDATNLSDYQENEFDLIFSNSVIEHLFTWENQQKMAAEIERVGKKHFVQTPNRHFPIEAHYALPYAQYWPEKLLFHTLTKTPLSRFRKWSSKEASDYIAEIRLLDEKELQRLFPSSEILKEKVAGLTKSITAHNLL</sequence>
<proteinExistence type="predicted"/>
<dbReference type="STRING" id="1305737.GCA_000526355_02660"/>
<dbReference type="InterPro" id="IPR029063">
    <property type="entry name" value="SAM-dependent_MTases_sf"/>
</dbReference>
<evidence type="ECO:0000313" key="2">
    <source>
        <dbReference type="EMBL" id="KPQ14087.1"/>
    </source>
</evidence>
<dbReference type="OrthoDB" id="7260171at2"/>
<dbReference type="SUPFAM" id="SSF53335">
    <property type="entry name" value="S-adenosyl-L-methionine-dependent methyltransferases"/>
    <property type="match status" value="1"/>
</dbReference>
<dbReference type="Pfam" id="PF08241">
    <property type="entry name" value="Methyltransf_11"/>
    <property type="match status" value="1"/>
</dbReference>
<name>A0A0P7YH95_9BACT</name>
<evidence type="ECO:0000259" key="1">
    <source>
        <dbReference type="Pfam" id="PF08241"/>
    </source>
</evidence>
<dbReference type="Gene3D" id="3.40.50.150">
    <property type="entry name" value="Vaccinia Virus protein VP39"/>
    <property type="match status" value="1"/>
</dbReference>
<evidence type="ECO:0000313" key="3">
    <source>
        <dbReference type="Proteomes" id="UP000050421"/>
    </source>
</evidence>
<reference evidence="2 3" key="1">
    <citation type="submission" date="2015-09" db="EMBL/GenBank/DDBJ databases">
        <title>Identification and resolution of microdiversity through metagenomic sequencing of parallel consortia.</title>
        <authorList>
            <person name="Nelson W.C."/>
            <person name="Romine M.F."/>
            <person name="Lindemann S.R."/>
        </authorList>
    </citation>
    <scope>NUCLEOTIDE SEQUENCE [LARGE SCALE GENOMIC DNA]</scope>
    <source>
        <strain evidence="2">HL-49</strain>
    </source>
</reference>
<gene>
    <name evidence="2" type="ORF">HLUCCX10_11370</name>
</gene>
<feature type="domain" description="Methyltransferase type 11" evidence="1">
    <location>
        <begin position="78"/>
        <end position="132"/>
    </location>
</feature>
<dbReference type="GO" id="GO:0008757">
    <property type="term" value="F:S-adenosylmethionine-dependent methyltransferase activity"/>
    <property type="evidence" value="ECO:0007669"/>
    <property type="project" value="InterPro"/>
</dbReference>
<dbReference type="CDD" id="cd02440">
    <property type="entry name" value="AdoMet_MTases"/>
    <property type="match status" value="1"/>
</dbReference>
<comment type="caution">
    <text evidence="2">The sequence shown here is derived from an EMBL/GenBank/DDBJ whole genome shotgun (WGS) entry which is preliminary data.</text>
</comment>
<dbReference type="AlphaFoldDB" id="A0A0P7YH95"/>
<keyword evidence="2" id="KW-0808">Transferase</keyword>
<dbReference type="GO" id="GO:0032259">
    <property type="term" value="P:methylation"/>
    <property type="evidence" value="ECO:0007669"/>
    <property type="project" value="UniProtKB-KW"/>
</dbReference>
<dbReference type="InterPro" id="IPR013216">
    <property type="entry name" value="Methyltransf_11"/>
</dbReference>
<dbReference type="Proteomes" id="UP000050421">
    <property type="component" value="Unassembled WGS sequence"/>
</dbReference>
<dbReference type="EMBL" id="LJXT01000072">
    <property type="protein sequence ID" value="KPQ14087.1"/>
    <property type="molecule type" value="Genomic_DNA"/>
</dbReference>
<dbReference type="eggNOG" id="COG2226">
    <property type="taxonomic scope" value="Bacteria"/>
</dbReference>
<keyword evidence="2" id="KW-0489">Methyltransferase</keyword>
<protein>
    <submittedName>
        <fullName evidence="2">Methyltransferase domain</fullName>
    </submittedName>
</protein>